<dbReference type="Gene3D" id="1.10.630.10">
    <property type="entry name" value="Cytochrome P450"/>
    <property type="match status" value="1"/>
</dbReference>
<dbReference type="Pfam" id="PF00067">
    <property type="entry name" value="p450"/>
    <property type="match status" value="1"/>
</dbReference>
<dbReference type="InterPro" id="IPR036396">
    <property type="entry name" value="Cyt_P450_sf"/>
</dbReference>
<evidence type="ECO:0000256" key="5">
    <source>
        <dbReference type="ARBA" id="ARBA00022617"/>
    </source>
</evidence>
<evidence type="ECO:0000256" key="4">
    <source>
        <dbReference type="ARBA" id="ARBA00010617"/>
    </source>
</evidence>
<evidence type="ECO:0000256" key="9">
    <source>
        <dbReference type="ARBA" id="ARBA00023002"/>
    </source>
</evidence>
<evidence type="ECO:0008006" key="16">
    <source>
        <dbReference type="Google" id="ProtNLM"/>
    </source>
</evidence>
<evidence type="ECO:0000256" key="7">
    <source>
        <dbReference type="ARBA" id="ARBA00022824"/>
    </source>
</evidence>
<evidence type="ECO:0000256" key="8">
    <source>
        <dbReference type="ARBA" id="ARBA00022848"/>
    </source>
</evidence>
<keyword evidence="6 13" id="KW-0479">Metal-binding</keyword>
<dbReference type="PROSITE" id="PS00086">
    <property type="entry name" value="CYTOCHROME_P450"/>
    <property type="match status" value="1"/>
</dbReference>
<evidence type="ECO:0000256" key="12">
    <source>
        <dbReference type="ARBA" id="ARBA00023136"/>
    </source>
</evidence>
<dbReference type="EnsemblMetazoa" id="RPRC017865.R189">
    <property type="protein sequence ID" value="RPRC017865.P189"/>
    <property type="gene ID" value="RPRC017865"/>
</dbReference>
<dbReference type="EMBL" id="ACPB03006166">
    <property type="status" value="NOT_ANNOTATED_CDS"/>
    <property type="molecule type" value="Genomic_DNA"/>
</dbReference>
<accession>A0ABL0EJX0</accession>
<evidence type="ECO:0000256" key="2">
    <source>
        <dbReference type="ARBA" id="ARBA00004174"/>
    </source>
</evidence>
<evidence type="ECO:0000256" key="11">
    <source>
        <dbReference type="ARBA" id="ARBA00023033"/>
    </source>
</evidence>
<evidence type="ECO:0000256" key="3">
    <source>
        <dbReference type="ARBA" id="ARBA00004406"/>
    </source>
</evidence>
<proteinExistence type="inferred from homology"/>
<keyword evidence="10 13" id="KW-0408">Iron</keyword>
<evidence type="ECO:0000313" key="15">
    <source>
        <dbReference type="Proteomes" id="UP000015103"/>
    </source>
</evidence>
<protein>
    <recommendedName>
        <fullName evidence="16">Cytochrome</fullName>
    </recommendedName>
</protein>
<keyword evidence="9 13" id="KW-0560">Oxidoreductase</keyword>
<evidence type="ECO:0000256" key="6">
    <source>
        <dbReference type="ARBA" id="ARBA00022723"/>
    </source>
</evidence>
<keyword evidence="7" id="KW-0256">Endoplasmic reticulum</keyword>
<organism evidence="14 15">
    <name type="scientific">Rhodnius prolixus</name>
    <name type="common">Triatomid bug</name>
    <dbReference type="NCBI Taxonomy" id="13249"/>
    <lineage>
        <taxon>Eukaryota</taxon>
        <taxon>Metazoa</taxon>
        <taxon>Ecdysozoa</taxon>
        <taxon>Arthropoda</taxon>
        <taxon>Hexapoda</taxon>
        <taxon>Insecta</taxon>
        <taxon>Pterygota</taxon>
        <taxon>Neoptera</taxon>
        <taxon>Paraneoptera</taxon>
        <taxon>Hemiptera</taxon>
        <taxon>Heteroptera</taxon>
        <taxon>Panheteroptera</taxon>
        <taxon>Cimicomorpha</taxon>
        <taxon>Reduviidae</taxon>
        <taxon>Triatominae</taxon>
        <taxon>Rhodnius</taxon>
    </lineage>
</organism>
<dbReference type="PRINTS" id="PR00385">
    <property type="entry name" value="P450"/>
</dbReference>
<dbReference type="PRINTS" id="PR00463">
    <property type="entry name" value="EP450I"/>
</dbReference>
<evidence type="ECO:0000256" key="10">
    <source>
        <dbReference type="ARBA" id="ARBA00023004"/>
    </source>
</evidence>
<comment type="subcellular location">
    <subcellularLocation>
        <location evidence="3">Endoplasmic reticulum membrane</location>
        <topology evidence="3">Peripheral membrane protein</topology>
    </subcellularLocation>
    <subcellularLocation>
        <location evidence="2">Microsome membrane</location>
        <topology evidence="2">Peripheral membrane protein</topology>
    </subcellularLocation>
</comment>
<name>A0ABL0EJX0_RHOPR</name>
<dbReference type="InterPro" id="IPR001128">
    <property type="entry name" value="Cyt_P450"/>
</dbReference>
<evidence type="ECO:0000256" key="13">
    <source>
        <dbReference type="RuleBase" id="RU000461"/>
    </source>
</evidence>
<dbReference type="PANTHER" id="PTHR24292:SF54">
    <property type="entry name" value="CYP9F3-RELATED"/>
    <property type="match status" value="1"/>
</dbReference>
<keyword evidence="8" id="KW-0492">Microsome</keyword>
<evidence type="ECO:0000313" key="14">
    <source>
        <dbReference type="EnsemblMetazoa" id="RPRC017865.P189"/>
    </source>
</evidence>
<dbReference type="GeneID" id="141446812"/>
<sequence length="514" mass="58916">MDPVNLALLAILVTIIAYLVHHARKVNQYWKESNIPHVKPHLFIGNSAPILFKKLTHGETLKSICDRFPNEPIIGYYDFMKPTILIKDAEIIEQILIKDFVHFADRGFVIDEEKTPLDSNLFVMTGKRWKAVRNRLSPIFTTGKLRMMYDLMADCGNELVTQMEGDQEIDMREILGRFAMDVIGSCAFGIDAGNLRNSDNEFRTKGKKAFEFGFSQFAKFIMMTNFPNIAKKIGISVNRPDVLKYFTGIINNTIKHRRENNYQRNDFLQLLMQVQDKGYVEVLTKDPADEYLNIETSSFSTEKFELSNNAIAGQAFGFLAAGFEATALTMMYTLYELSKNLDIQEKVRKEVQREVMNGGSLDFDAVNRMEYLEQCVKESMRKYPPAPMLFRVCTKRYTLPNGLTIEPGQPLQISVYSLHYNPSYYPEPEKYKPERFDPDQTIPSCAYIPFGNGPRICIAMRFAMLQVKYGLAKLLFTYGFRASLKTKQPLKFCSRSILTAPADPIIFNVSKLKV</sequence>
<keyword evidence="5 13" id="KW-0349">Heme</keyword>
<dbReference type="Proteomes" id="UP000015103">
    <property type="component" value="Unassembled WGS sequence"/>
</dbReference>
<dbReference type="RefSeq" id="XP_073969725.1">
    <property type="nucleotide sequence ID" value="XM_074113624.1"/>
</dbReference>
<keyword evidence="15" id="KW-1185">Reference proteome</keyword>
<dbReference type="PANTHER" id="PTHR24292">
    <property type="entry name" value="CYTOCHROME P450"/>
    <property type="match status" value="1"/>
</dbReference>
<comment type="cofactor">
    <cofactor evidence="1">
        <name>heme</name>
        <dbReference type="ChEBI" id="CHEBI:30413"/>
    </cofactor>
</comment>
<keyword evidence="11 13" id="KW-0503">Monooxygenase</keyword>
<evidence type="ECO:0000256" key="1">
    <source>
        <dbReference type="ARBA" id="ARBA00001971"/>
    </source>
</evidence>
<comment type="similarity">
    <text evidence="4 13">Belongs to the cytochrome P450 family.</text>
</comment>
<dbReference type="SUPFAM" id="SSF48264">
    <property type="entry name" value="Cytochrome P450"/>
    <property type="match status" value="1"/>
</dbReference>
<reference evidence="14" key="1">
    <citation type="submission" date="2025-05" db="UniProtKB">
        <authorList>
            <consortium name="EnsemblMetazoa"/>
        </authorList>
    </citation>
    <scope>IDENTIFICATION</scope>
</reference>
<dbReference type="InterPro" id="IPR002401">
    <property type="entry name" value="Cyt_P450_E_grp-I"/>
</dbReference>
<dbReference type="CDD" id="cd11056">
    <property type="entry name" value="CYP6-like"/>
    <property type="match status" value="1"/>
</dbReference>
<keyword evidence="12" id="KW-0472">Membrane</keyword>
<dbReference type="InterPro" id="IPR017972">
    <property type="entry name" value="Cyt_P450_CS"/>
</dbReference>
<dbReference type="InterPro" id="IPR050476">
    <property type="entry name" value="Insect_CytP450_Detox"/>
</dbReference>